<dbReference type="Gramene" id="TVU45125">
    <property type="protein sequence ID" value="TVU45125"/>
    <property type="gene ID" value="EJB05_04598"/>
</dbReference>
<evidence type="ECO:0000313" key="2">
    <source>
        <dbReference type="Proteomes" id="UP000324897"/>
    </source>
</evidence>
<sequence>MNYNCYKGEDPDSTSGKARGNSLQYIYVMTQPIRPMHDSGGTLEEYETIIHILRFIALL</sequence>
<accession>A0A5J9WB52</accession>
<evidence type="ECO:0000313" key="1">
    <source>
        <dbReference type="EMBL" id="TVU45125.1"/>
    </source>
</evidence>
<keyword evidence="2" id="KW-1185">Reference proteome</keyword>
<dbReference type="AlphaFoldDB" id="A0A5J9WB52"/>
<comment type="caution">
    <text evidence="1">The sequence shown here is derived from an EMBL/GenBank/DDBJ whole genome shotgun (WGS) entry which is preliminary data.</text>
</comment>
<reference evidence="1 2" key="1">
    <citation type="journal article" date="2019" name="Sci. Rep.">
        <title>A high-quality genome of Eragrostis curvula grass provides insights into Poaceae evolution and supports new strategies to enhance forage quality.</title>
        <authorList>
            <person name="Carballo J."/>
            <person name="Santos B.A.C.M."/>
            <person name="Zappacosta D."/>
            <person name="Garbus I."/>
            <person name="Selva J.P."/>
            <person name="Gallo C.A."/>
            <person name="Diaz A."/>
            <person name="Albertini E."/>
            <person name="Caccamo M."/>
            <person name="Echenique V."/>
        </authorList>
    </citation>
    <scope>NUCLEOTIDE SEQUENCE [LARGE SCALE GENOMIC DNA]</scope>
    <source>
        <strain evidence="2">cv. Victoria</strain>
        <tissue evidence="1">Leaf</tissue>
    </source>
</reference>
<name>A0A5J9WB52_9POAL</name>
<dbReference type="Proteomes" id="UP000324897">
    <property type="component" value="Chromosome 5"/>
</dbReference>
<organism evidence="1 2">
    <name type="scientific">Eragrostis curvula</name>
    <name type="common">weeping love grass</name>
    <dbReference type="NCBI Taxonomy" id="38414"/>
    <lineage>
        <taxon>Eukaryota</taxon>
        <taxon>Viridiplantae</taxon>
        <taxon>Streptophyta</taxon>
        <taxon>Embryophyta</taxon>
        <taxon>Tracheophyta</taxon>
        <taxon>Spermatophyta</taxon>
        <taxon>Magnoliopsida</taxon>
        <taxon>Liliopsida</taxon>
        <taxon>Poales</taxon>
        <taxon>Poaceae</taxon>
        <taxon>PACMAD clade</taxon>
        <taxon>Chloridoideae</taxon>
        <taxon>Eragrostideae</taxon>
        <taxon>Eragrostidinae</taxon>
        <taxon>Eragrostis</taxon>
    </lineage>
</organism>
<proteinExistence type="predicted"/>
<dbReference type="EMBL" id="RWGY01000004">
    <property type="protein sequence ID" value="TVU45125.1"/>
    <property type="molecule type" value="Genomic_DNA"/>
</dbReference>
<protein>
    <submittedName>
        <fullName evidence="1">Uncharacterized protein</fullName>
    </submittedName>
</protein>
<feature type="non-terminal residue" evidence="1">
    <location>
        <position position="1"/>
    </location>
</feature>
<gene>
    <name evidence="1" type="ORF">EJB05_04598</name>
</gene>